<comment type="similarity">
    <text evidence="8 9">Belongs to the TRAP transporter small permease family.</text>
</comment>
<dbReference type="PANTHER" id="PTHR35011">
    <property type="entry name" value="2,3-DIKETO-L-GULONATE TRAP TRANSPORTER SMALL PERMEASE PROTEIN YIAM"/>
    <property type="match status" value="1"/>
</dbReference>
<dbReference type="EMBL" id="CP158568">
    <property type="protein sequence ID" value="XBY44601.1"/>
    <property type="molecule type" value="Genomic_DNA"/>
</dbReference>
<evidence type="ECO:0000256" key="7">
    <source>
        <dbReference type="ARBA" id="ARBA00023136"/>
    </source>
</evidence>
<evidence type="ECO:0000256" key="4">
    <source>
        <dbReference type="ARBA" id="ARBA00022519"/>
    </source>
</evidence>
<evidence type="ECO:0000256" key="6">
    <source>
        <dbReference type="ARBA" id="ARBA00022989"/>
    </source>
</evidence>
<comment type="subunit">
    <text evidence="9">The complex comprises the extracytoplasmic solute receptor protein and the two transmembrane proteins.</text>
</comment>
<keyword evidence="5 9" id="KW-0812">Transmembrane</keyword>
<accession>A0AAU7X9X6</accession>
<evidence type="ECO:0000256" key="9">
    <source>
        <dbReference type="RuleBase" id="RU369079"/>
    </source>
</evidence>
<protein>
    <recommendedName>
        <fullName evidence="9">TRAP transporter small permease protein</fullName>
    </recommendedName>
</protein>
<dbReference type="AlphaFoldDB" id="A0AAU7X9X6"/>
<dbReference type="PANTHER" id="PTHR35011:SF4">
    <property type="entry name" value="SLL1102 PROTEIN"/>
    <property type="match status" value="1"/>
</dbReference>
<keyword evidence="2 9" id="KW-0813">Transport</keyword>
<feature type="transmembrane region" description="Helical" evidence="9">
    <location>
        <begin position="143"/>
        <end position="164"/>
    </location>
</feature>
<dbReference type="RefSeq" id="WP_407049693.1">
    <property type="nucleotide sequence ID" value="NZ_CP158568.1"/>
</dbReference>
<keyword evidence="4 9" id="KW-0997">Cell inner membrane</keyword>
<reference evidence="11" key="1">
    <citation type="submission" date="2024-06" db="EMBL/GenBank/DDBJ databases">
        <title>Methylostella associata gen. nov., sp. nov., a novel Ancalomicrobiaceae-affiliated facultatively methylotrophic bacteria that feed on methanotrophs of the genus Methylococcus.</title>
        <authorList>
            <person name="Saltykova V."/>
            <person name="Danilova O.V."/>
            <person name="Oshkin I.Y."/>
            <person name="Belova S.E."/>
            <person name="Pimenov N.V."/>
            <person name="Dedysh S.N."/>
        </authorList>
    </citation>
    <scope>NUCLEOTIDE SEQUENCE</scope>
    <source>
        <strain evidence="11">S20</strain>
    </source>
</reference>
<dbReference type="InterPro" id="IPR055348">
    <property type="entry name" value="DctQ"/>
</dbReference>
<organism evidence="11">
    <name type="scientific">Methyloraptor flagellatus</name>
    <dbReference type="NCBI Taxonomy" id="3162530"/>
    <lineage>
        <taxon>Bacteria</taxon>
        <taxon>Pseudomonadati</taxon>
        <taxon>Pseudomonadota</taxon>
        <taxon>Alphaproteobacteria</taxon>
        <taxon>Hyphomicrobiales</taxon>
        <taxon>Ancalomicrobiaceae</taxon>
        <taxon>Methyloraptor</taxon>
    </lineage>
</organism>
<dbReference type="KEGG" id="mflg:ABS361_21805"/>
<keyword evidence="7 9" id="KW-0472">Membrane</keyword>
<evidence type="ECO:0000256" key="5">
    <source>
        <dbReference type="ARBA" id="ARBA00022692"/>
    </source>
</evidence>
<gene>
    <name evidence="11" type="ORF">ABS361_21805</name>
</gene>
<evidence type="ECO:0000256" key="2">
    <source>
        <dbReference type="ARBA" id="ARBA00022448"/>
    </source>
</evidence>
<evidence type="ECO:0000313" key="11">
    <source>
        <dbReference type="EMBL" id="XBY44601.1"/>
    </source>
</evidence>
<dbReference type="InterPro" id="IPR007387">
    <property type="entry name" value="TRAP_DctQ"/>
</dbReference>
<comment type="function">
    <text evidence="9">Part of the tripartite ATP-independent periplasmic (TRAP) transport system.</text>
</comment>
<evidence type="ECO:0000256" key="8">
    <source>
        <dbReference type="ARBA" id="ARBA00038436"/>
    </source>
</evidence>
<dbReference type="GO" id="GO:0022857">
    <property type="term" value="F:transmembrane transporter activity"/>
    <property type="evidence" value="ECO:0007669"/>
    <property type="project" value="UniProtKB-UniRule"/>
</dbReference>
<feature type="transmembrane region" description="Helical" evidence="9">
    <location>
        <begin position="103"/>
        <end position="123"/>
    </location>
</feature>
<sequence>MAWRRAPPFAKGSAEMLQIARKIDALTSGLGRIVAWGTVIIAVLQFAGVIMRYVFGIGSVWMQESITYIFASLFMLTVGYGFVVDAHVRVDIWHSIASPRAKAIVTILGTLVFLWPVAILLVVEATPYVARSVAILEGSRETAGIPALFVLKAEILVFALLLLVQGVSQVLRAVAALRGEVDDAPHGLDKHGLEKAVH</sequence>
<dbReference type="Pfam" id="PF04290">
    <property type="entry name" value="DctQ"/>
    <property type="match status" value="1"/>
</dbReference>
<feature type="transmembrane region" description="Helical" evidence="9">
    <location>
        <begin position="33"/>
        <end position="54"/>
    </location>
</feature>
<feature type="domain" description="Tripartite ATP-independent periplasmic transporters DctQ component" evidence="10">
    <location>
        <begin position="42"/>
        <end position="174"/>
    </location>
</feature>
<dbReference type="GO" id="GO:0005886">
    <property type="term" value="C:plasma membrane"/>
    <property type="evidence" value="ECO:0007669"/>
    <property type="project" value="UniProtKB-SubCell"/>
</dbReference>
<comment type="subcellular location">
    <subcellularLocation>
        <location evidence="1 9">Cell inner membrane</location>
        <topology evidence="1 9">Multi-pass membrane protein</topology>
    </subcellularLocation>
</comment>
<evidence type="ECO:0000259" key="10">
    <source>
        <dbReference type="Pfam" id="PF04290"/>
    </source>
</evidence>
<evidence type="ECO:0000256" key="3">
    <source>
        <dbReference type="ARBA" id="ARBA00022475"/>
    </source>
</evidence>
<keyword evidence="3" id="KW-1003">Cell membrane</keyword>
<proteinExistence type="inferred from homology"/>
<keyword evidence="6 9" id="KW-1133">Transmembrane helix</keyword>
<evidence type="ECO:0000256" key="1">
    <source>
        <dbReference type="ARBA" id="ARBA00004429"/>
    </source>
</evidence>
<feature type="transmembrane region" description="Helical" evidence="9">
    <location>
        <begin position="66"/>
        <end position="83"/>
    </location>
</feature>
<name>A0AAU7X9X6_9HYPH</name>